<accession>A0A319CXM7</accession>
<keyword evidence="2" id="KW-1185">Reference proteome</keyword>
<gene>
    <name evidence="1" type="ORF">BO71DRAFT_434647</name>
</gene>
<reference evidence="1 2" key="1">
    <citation type="submission" date="2018-02" db="EMBL/GenBank/DDBJ databases">
        <title>The genomes of Aspergillus section Nigri reveals drivers in fungal speciation.</title>
        <authorList>
            <consortium name="DOE Joint Genome Institute"/>
            <person name="Vesth T.C."/>
            <person name="Nybo J."/>
            <person name="Theobald S."/>
            <person name="Brandl J."/>
            <person name="Frisvad J.C."/>
            <person name="Nielsen K.F."/>
            <person name="Lyhne E.K."/>
            <person name="Kogle M.E."/>
            <person name="Kuo A."/>
            <person name="Riley R."/>
            <person name="Clum A."/>
            <person name="Nolan M."/>
            <person name="Lipzen A."/>
            <person name="Salamov A."/>
            <person name="Henrissat B."/>
            <person name="Wiebenga A."/>
            <person name="De vries R.P."/>
            <person name="Grigoriev I.V."/>
            <person name="Mortensen U.H."/>
            <person name="Andersen M.R."/>
            <person name="Baker S.E."/>
        </authorList>
    </citation>
    <scope>NUCLEOTIDE SEQUENCE [LARGE SCALE GENOMIC DNA]</scope>
    <source>
        <strain evidence="1 2">CBS 707.79</strain>
    </source>
</reference>
<dbReference type="EMBL" id="KZ826021">
    <property type="protein sequence ID" value="PYH89610.1"/>
    <property type="molecule type" value="Genomic_DNA"/>
</dbReference>
<dbReference type="OrthoDB" id="3944128at2759"/>
<proteinExistence type="predicted"/>
<name>A0A319CXM7_9EURO</name>
<dbReference type="Proteomes" id="UP000247810">
    <property type="component" value="Unassembled WGS sequence"/>
</dbReference>
<protein>
    <submittedName>
        <fullName evidence="1">Uncharacterized protein</fullName>
    </submittedName>
</protein>
<organism evidence="1 2">
    <name type="scientific">Aspergillus ellipticus CBS 707.79</name>
    <dbReference type="NCBI Taxonomy" id="1448320"/>
    <lineage>
        <taxon>Eukaryota</taxon>
        <taxon>Fungi</taxon>
        <taxon>Dikarya</taxon>
        <taxon>Ascomycota</taxon>
        <taxon>Pezizomycotina</taxon>
        <taxon>Eurotiomycetes</taxon>
        <taxon>Eurotiomycetidae</taxon>
        <taxon>Eurotiales</taxon>
        <taxon>Aspergillaceae</taxon>
        <taxon>Aspergillus</taxon>
        <taxon>Aspergillus subgen. Circumdati</taxon>
    </lineage>
</organism>
<sequence length="390" mass="43516">MWLELLLFCYGVYGQWLVIGNTSVFWPTSTDYFYGPTTGPQAPVVSCNAAWVEYDQRYWGLYSLGPTATITTPIPVETYSGGCWSTVHPETWSNPHPGPMTTLCDGVPRALGPLPDVTDYYPGTGPCTTLTNTSTTVSTLYRKPTPIPRCSLKNTQDCIPIWETYSSRSYSWEATRTATTEGDTGSPIPPSHCPSTFRPRTSDIYISFPSIYAWGMGHRAPQCGSYHHNTMISAHPSTISSVCNHRNGRHVRWGIANPFNFADFMPHQVGNYSLPLIPWEQYRGGAQCPSWDRSACTMIRDDYTPHLDLPEEVKDIDPLWMECERHWELPPVTLVPLQGSEVQAPTARPHRGACCADGGGDGGIRVRIGVEYLHTEYQTLVNILLSLKRC</sequence>
<dbReference type="AlphaFoldDB" id="A0A319CXM7"/>
<evidence type="ECO:0000313" key="2">
    <source>
        <dbReference type="Proteomes" id="UP000247810"/>
    </source>
</evidence>
<dbReference type="VEuPathDB" id="FungiDB:BO71DRAFT_434647"/>
<evidence type="ECO:0000313" key="1">
    <source>
        <dbReference type="EMBL" id="PYH89610.1"/>
    </source>
</evidence>